<dbReference type="EMBL" id="DS268479">
    <property type="protein sequence ID" value="EFP09731.1"/>
    <property type="molecule type" value="Genomic_DNA"/>
</dbReference>
<sequence length="345" mass="40055">MFEPGTPWDEALAEITEHSLKSIKQVRTPETNVPSDKKSINYFIFLINSETSAKIICDGFKYDFTVVKKGNLSSDSATVICCYHTSNSNRLIKKETHNLSLQQALENTCEILLGTRNCVIENMYLKEDYKIILKVFGNITVTNLHMEGLMPDMEWIQKINSVTNVYIQKLDLTYSRIVQLSLFADSRCIILDSEAHDYVLNLDNTIIILYEWPKSNLLKKLCEKWIEEDRAEHSYVFLDKTEVGKFKKKYGKKLMSIEGARKYESDQEFNIIIPMISEEFQLRVVCSKMNCYITVEKKFDEKSGSQNAITGRQRSHQDSLSSMFGRIGNFKKRVSRYINFHVHRI</sequence>
<evidence type="ECO:0000313" key="2">
    <source>
        <dbReference type="Proteomes" id="UP000008281"/>
    </source>
</evidence>
<name>E3MU88_CAERE</name>
<protein>
    <submittedName>
        <fullName evidence="1">Uncharacterized protein</fullName>
    </submittedName>
</protein>
<dbReference type="AlphaFoldDB" id="E3MU88"/>
<dbReference type="CTD" id="9826586"/>
<dbReference type="RefSeq" id="XP_003100254.2">
    <property type="nucleotide sequence ID" value="XM_003100206.2"/>
</dbReference>
<evidence type="ECO:0000313" key="1">
    <source>
        <dbReference type="EMBL" id="EFP09731.1"/>
    </source>
</evidence>
<dbReference type="Proteomes" id="UP000008281">
    <property type="component" value="Unassembled WGS sequence"/>
</dbReference>
<accession>E3MU88</accession>
<dbReference type="GeneID" id="9826586"/>
<keyword evidence="2" id="KW-1185">Reference proteome</keyword>
<dbReference type="KEGG" id="crq:GCK72_025334"/>
<gene>
    <name evidence="1" type="ORF">CRE_21902</name>
</gene>
<proteinExistence type="predicted"/>
<dbReference type="InParanoid" id="E3MU88"/>
<reference evidence="1" key="1">
    <citation type="submission" date="2007-07" db="EMBL/GenBank/DDBJ databases">
        <title>PCAP assembly of the Caenorhabditis remanei genome.</title>
        <authorList>
            <consortium name="The Caenorhabditis remanei Sequencing Consortium"/>
            <person name="Wilson R.K."/>
        </authorList>
    </citation>
    <scope>NUCLEOTIDE SEQUENCE [LARGE SCALE GENOMIC DNA]</scope>
    <source>
        <strain evidence="1">PB4641</strain>
    </source>
</reference>
<dbReference type="HOGENOM" id="CLU_804724_0_0_1"/>
<organism evidence="2">
    <name type="scientific">Caenorhabditis remanei</name>
    <name type="common">Caenorhabditis vulgaris</name>
    <dbReference type="NCBI Taxonomy" id="31234"/>
    <lineage>
        <taxon>Eukaryota</taxon>
        <taxon>Metazoa</taxon>
        <taxon>Ecdysozoa</taxon>
        <taxon>Nematoda</taxon>
        <taxon>Chromadorea</taxon>
        <taxon>Rhabditida</taxon>
        <taxon>Rhabditina</taxon>
        <taxon>Rhabditomorpha</taxon>
        <taxon>Rhabditoidea</taxon>
        <taxon>Rhabditidae</taxon>
        <taxon>Peloderinae</taxon>
        <taxon>Caenorhabditis</taxon>
    </lineage>
</organism>